<dbReference type="PANTHER" id="PTHR43056">
    <property type="entry name" value="PEPTIDASE S9 PROLYL OLIGOPEPTIDASE"/>
    <property type="match status" value="1"/>
</dbReference>
<dbReference type="InterPro" id="IPR005674">
    <property type="entry name" value="CocE/Ser_esterase"/>
</dbReference>
<dbReference type="Gene3D" id="3.40.50.1820">
    <property type="entry name" value="alpha/beta hydrolase"/>
    <property type="match status" value="1"/>
</dbReference>
<evidence type="ECO:0000313" key="3">
    <source>
        <dbReference type="EMBL" id="AEW05792.1"/>
    </source>
</evidence>
<sequence>MSDLGVSIERGVPCILRDGTRLDADVYRPNIDEPLPVLLMRQPYGRALASTVTYAHPIWYARHGYLVVIQDVRGRGTSEGTFNPFVQEVEDGYDAVEWAAKLPGSSGRVGMYGFSYQGATQWAALAGHPPHLAAIAPAMCAADLYHGWFYRDGRLALTELGWAMQLARDTAQRQQDLKRVEALTEAMLKPPYWRLPLADQPELSGLEVPFWAEWVAHDHYDAYWAERNWLPQALAQPIPTLQVGGWFDPYLVGTLQSYTALRAQDPGRHTLLIGPWGHIPWGQKSVAYTAGPPGDRRPDEIAIKFFDYWLKNKESDGWGAPVQYYCLGQNTWVDTDHWPPPHIPRRWYLHSQGQANGASGDGTLVREPALDQPPDLYVYDARLPMALDSYAPVDRSLLQERREILVYTGPPLERDLVLVGSASLRLFAQVLDGPTDLIAVLSAKAPDGSALFLSMARETLSTPFDEPMSPLMLTFRPIAVRLSAGMQLRLELTSSAFPLLARHPNGDQPVSAATLLTLKMATVSVWHDREHDTSLLLPIVDLPEEVT</sequence>
<evidence type="ECO:0000259" key="2">
    <source>
        <dbReference type="SMART" id="SM00939"/>
    </source>
</evidence>
<dbReference type="InterPro" id="IPR008979">
    <property type="entry name" value="Galactose-bd-like_sf"/>
</dbReference>
<dbReference type="Pfam" id="PF08530">
    <property type="entry name" value="PepX_C"/>
    <property type="match status" value="1"/>
</dbReference>
<accession>G8TUR8</accession>
<gene>
    <name evidence="3" type="ordered locus">Sulac_2324</name>
</gene>
<evidence type="ECO:0000313" key="4">
    <source>
        <dbReference type="Proteomes" id="UP000005439"/>
    </source>
</evidence>
<dbReference type="NCBIfam" id="TIGR00976">
    <property type="entry name" value="CocE_NonD"/>
    <property type="match status" value="1"/>
</dbReference>
<organism evidence="3 4">
    <name type="scientific">Sulfobacillus acidophilus (strain ATCC 700253 / DSM 10332 / NAL)</name>
    <dbReference type="NCBI Taxonomy" id="679936"/>
    <lineage>
        <taxon>Bacteria</taxon>
        <taxon>Bacillati</taxon>
        <taxon>Bacillota</taxon>
        <taxon>Clostridia</taxon>
        <taxon>Eubacteriales</taxon>
        <taxon>Clostridiales Family XVII. Incertae Sedis</taxon>
        <taxon>Sulfobacillus</taxon>
    </lineage>
</organism>
<keyword evidence="1 3" id="KW-0378">Hydrolase</keyword>
<dbReference type="InterPro" id="IPR000383">
    <property type="entry name" value="Xaa-Pro-like_dom"/>
</dbReference>
<dbReference type="SUPFAM" id="SSF53474">
    <property type="entry name" value="alpha/beta-Hydrolases"/>
    <property type="match status" value="1"/>
</dbReference>
<feature type="domain" description="Xaa-Pro dipeptidyl-peptidase C-terminal" evidence="2">
    <location>
        <begin position="303"/>
        <end position="536"/>
    </location>
</feature>
<dbReference type="InterPro" id="IPR029058">
    <property type="entry name" value="AB_hydrolase_fold"/>
</dbReference>
<dbReference type="SMART" id="SM00939">
    <property type="entry name" value="PepX_C"/>
    <property type="match status" value="1"/>
</dbReference>
<evidence type="ECO:0000256" key="1">
    <source>
        <dbReference type="ARBA" id="ARBA00022801"/>
    </source>
</evidence>
<dbReference type="EMBL" id="CP003179">
    <property type="protein sequence ID" value="AEW05792.1"/>
    <property type="molecule type" value="Genomic_DNA"/>
</dbReference>
<protein>
    <submittedName>
        <fullName evidence="3">Hydrolase CocE/NonD family protein</fullName>
    </submittedName>
</protein>
<dbReference type="InterPro" id="IPR050585">
    <property type="entry name" value="Xaa-Pro_dipeptidyl-ppase/CocE"/>
</dbReference>
<dbReference type="InterPro" id="IPR013736">
    <property type="entry name" value="Xaa-Pro_dipept_C"/>
</dbReference>
<proteinExistence type="predicted"/>
<dbReference type="SUPFAM" id="SSF49785">
    <property type="entry name" value="Galactose-binding domain-like"/>
    <property type="match status" value="1"/>
</dbReference>
<keyword evidence="4" id="KW-1185">Reference proteome</keyword>
<dbReference type="GO" id="GO:0008239">
    <property type="term" value="F:dipeptidyl-peptidase activity"/>
    <property type="evidence" value="ECO:0007669"/>
    <property type="project" value="InterPro"/>
</dbReference>
<name>G8TUR8_SULAD</name>
<dbReference type="AlphaFoldDB" id="G8TUR8"/>
<dbReference type="HOGENOM" id="CLU_015590_5_1_9"/>
<dbReference type="Gene3D" id="2.60.120.260">
    <property type="entry name" value="Galactose-binding domain-like"/>
    <property type="match status" value="1"/>
</dbReference>
<dbReference type="PANTHER" id="PTHR43056:SF10">
    <property type="entry name" value="COCE_NOND FAMILY, PUTATIVE (AFU_ORTHOLOGUE AFUA_7G00600)-RELATED"/>
    <property type="match status" value="1"/>
</dbReference>
<dbReference type="KEGG" id="sap:Sulac_2324"/>
<dbReference type="Proteomes" id="UP000005439">
    <property type="component" value="Chromosome"/>
</dbReference>
<reference evidence="4" key="1">
    <citation type="submission" date="2011-12" db="EMBL/GenBank/DDBJ databases">
        <title>The complete genome of chromosome of Sulfobacillus acidophilus DSM 10332.</title>
        <authorList>
            <person name="Lucas S."/>
            <person name="Han J."/>
            <person name="Lapidus A."/>
            <person name="Bruce D."/>
            <person name="Goodwin L."/>
            <person name="Pitluck S."/>
            <person name="Peters L."/>
            <person name="Kyrpides N."/>
            <person name="Mavromatis K."/>
            <person name="Ivanova N."/>
            <person name="Mikhailova N."/>
            <person name="Chertkov O."/>
            <person name="Saunders E."/>
            <person name="Detter J.C."/>
            <person name="Tapia R."/>
            <person name="Han C."/>
            <person name="Land M."/>
            <person name="Hauser L."/>
            <person name="Markowitz V."/>
            <person name="Cheng J.-F."/>
            <person name="Hugenholtz P."/>
            <person name="Woyke T."/>
            <person name="Wu D."/>
            <person name="Pukall R."/>
            <person name="Gehrich-Schroeter G."/>
            <person name="Schneider S."/>
            <person name="Klenk H.-P."/>
            <person name="Eisen J.A."/>
        </authorList>
    </citation>
    <scope>NUCLEOTIDE SEQUENCE [LARGE SCALE GENOMIC DNA]</scope>
    <source>
        <strain evidence="4">ATCC 700253 / DSM 10332 / NAL</strain>
    </source>
</reference>
<dbReference type="PATRIC" id="fig|679936.5.peg.2408"/>
<dbReference type="Gene3D" id="1.10.3020.10">
    <property type="entry name" value="alpha-amino acid ester hydrolase ( Helical cap domain)"/>
    <property type="match status" value="1"/>
</dbReference>
<dbReference type="STRING" id="679936.Sulac_2324"/>
<dbReference type="Pfam" id="PF02129">
    <property type="entry name" value="Peptidase_S15"/>
    <property type="match status" value="1"/>
</dbReference>
<reference evidence="3 4" key="2">
    <citation type="journal article" date="2012" name="Stand. Genomic Sci.">
        <title>Complete genome sequence of the moderately thermophilic mineral-sulfide-oxidizing firmicute Sulfobacillus acidophilus type strain (NAL(T)).</title>
        <authorList>
            <person name="Anderson I."/>
            <person name="Chertkov O."/>
            <person name="Chen A."/>
            <person name="Saunders E."/>
            <person name="Lapidus A."/>
            <person name="Nolan M."/>
            <person name="Lucas S."/>
            <person name="Hammon N."/>
            <person name="Deshpande S."/>
            <person name="Cheng J.F."/>
            <person name="Han C."/>
            <person name="Tapia R."/>
            <person name="Goodwin L.A."/>
            <person name="Pitluck S."/>
            <person name="Liolios K."/>
            <person name="Pagani I."/>
            <person name="Ivanova N."/>
            <person name="Mikhailova N."/>
            <person name="Pati A."/>
            <person name="Palaniappan K."/>
            <person name="Land M."/>
            <person name="Pan C."/>
            <person name="Rohde M."/>
            <person name="Pukall R."/>
            <person name="Goker M."/>
            <person name="Detter J.C."/>
            <person name="Woyke T."/>
            <person name="Bristow J."/>
            <person name="Eisen J.A."/>
            <person name="Markowitz V."/>
            <person name="Hugenholtz P."/>
            <person name="Kyrpides N.C."/>
            <person name="Klenk H.P."/>
            <person name="Mavromatis K."/>
        </authorList>
    </citation>
    <scope>NUCLEOTIDE SEQUENCE [LARGE SCALE GENOMIC DNA]</scope>
    <source>
        <strain evidence="4">ATCC 700253 / DSM 10332 / NAL</strain>
    </source>
</reference>